<dbReference type="EMBL" id="CP157485">
    <property type="protein sequence ID" value="XBO49079.1"/>
    <property type="molecule type" value="Genomic_DNA"/>
</dbReference>
<dbReference type="InterPro" id="IPR037151">
    <property type="entry name" value="AlkB-like_sf"/>
</dbReference>
<gene>
    <name evidence="2" type="ORF">ABEG20_05620</name>
</gene>
<organism evidence="2">
    <name type="scientific">Pedobacter sp. KACC 23697</name>
    <dbReference type="NCBI Taxonomy" id="3149230"/>
    <lineage>
        <taxon>Bacteria</taxon>
        <taxon>Pseudomonadati</taxon>
        <taxon>Bacteroidota</taxon>
        <taxon>Sphingobacteriia</taxon>
        <taxon>Sphingobacteriales</taxon>
        <taxon>Sphingobacteriaceae</taxon>
        <taxon>Pedobacter</taxon>
    </lineage>
</organism>
<feature type="domain" description="Fe2OG dioxygenase" evidence="1">
    <location>
        <begin position="104"/>
        <end position="206"/>
    </location>
</feature>
<dbReference type="PANTHER" id="PTHR12463:SF1">
    <property type="entry name" value="2-OXOGLUTARATE AND FE-DEPENDENT OXYGENASE FAMILY PROTEIN"/>
    <property type="match status" value="1"/>
</dbReference>
<proteinExistence type="predicted"/>
<reference evidence="2" key="1">
    <citation type="submission" date="2024-05" db="EMBL/GenBank/DDBJ databases">
        <authorList>
            <person name="Kim S."/>
            <person name="Heo J."/>
            <person name="Choi H."/>
            <person name="Choi Y."/>
            <person name="Kwon S.-W."/>
            <person name="Kim Y."/>
        </authorList>
    </citation>
    <scope>NUCLEOTIDE SEQUENCE</scope>
    <source>
        <strain evidence="2">KACC 23697</strain>
    </source>
</reference>
<accession>A0AAU7K9Z9</accession>
<keyword evidence="2" id="KW-0560">Oxidoreductase</keyword>
<dbReference type="GO" id="GO:0032451">
    <property type="term" value="F:demethylase activity"/>
    <property type="evidence" value="ECO:0007669"/>
    <property type="project" value="TreeGrafter"/>
</dbReference>
<dbReference type="PANTHER" id="PTHR12463">
    <property type="entry name" value="OXYGENASE-RELATED"/>
    <property type="match status" value="1"/>
</dbReference>
<dbReference type="PROSITE" id="PS51471">
    <property type="entry name" value="FE2OG_OXY"/>
    <property type="match status" value="1"/>
</dbReference>
<dbReference type="InterPro" id="IPR032857">
    <property type="entry name" value="ALKBH4"/>
</dbReference>
<dbReference type="GO" id="GO:0070988">
    <property type="term" value="P:demethylation"/>
    <property type="evidence" value="ECO:0007669"/>
    <property type="project" value="InterPro"/>
</dbReference>
<dbReference type="InterPro" id="IPR027450">
    <property type="entry name" value="AlkB-like"/>
</dbReference>
<dbReference type="GO" id="GO:0051213">
    <property type="term" value="F:dioxygenase activity"/>
    <property type="evidence" value="ECO:0007669"/>
    <property type="project" value="UniProtKB-KW"/>
</dbReference>
<dbReference type="RefSeq" id="WP_406826411.1">
    <property type="nucleotide sequence ID" value="NZ_CP157485.1"/>
</dbReference>
<dbReference type="SUPFAM" id="SSF51197">
    <property type="entry name" value="Clavaminate synthase-like"/>
    <property type="match status" value="1"/>
</dbReference>
<keyword evidence="2" id="KW-0223">Dioxygenase</keyword>
<dbReference type="Pfam" id="PF13532">
    <property type="entry name" value="2OG-FeII_Oxy_2"/>
    <property type="match status" value="1"/>
</dbReference>
<evidence type="ECO:0000313" key="2">
    <source>
        <dbReference type="EMBL" id="XBO49079.1"/>
    </source>
</evidence>
<protein>
    <submittedName>
        <fullName evidence="2">Alpha-ketoglutarate-dependent dioxygenase AlkB</fullName>
    </submittedName>
</protein>
<sequence>MTHLFDLFNPAPDNFGQGNPDPTKAVPGLTYIPDFISQEEENELLLNINQNEWLSDLKRRVQHLGWKYDYRARNIDYSMYLGQLPSWALNIAARLYDRKLTTDLADQVIINEYKPGQGIANHVDCEPCFGNSIVSLSLGSACIMNLVNLESKQKIEIVLEPRSAVVIKDESRYKWSHGIPSRLADTINNQYVRRSLRLSMTFRKVVLR</sequence>
<evidence type="ECO:0000259" key="1">
    <source>
        <dbReference type="PROSITE" id="PS51471"/>
    </source>
</evidence>
<name>A0AAU7K9Z9_9SPHI</name>
<dbReference type="Gene3D" id="2.60.120.590">
    <property type="entry name" value="Alpha-ketoglutarate-dependent dioxygenase AlkB-like"/>
    <property type="match status" value="1"/>
</dbReference>
<dbReference type="AlphaFoldDB" id="A0AAU7K9Z9"/>
<dbReference type="InterPro" id="IPR005123">
    <property type="entry name" value="Oxoglu/Fe-dep_dioxygenase_dom"/>
</dbReference>